<dbReference type="CDD" id="cd00096">
    <property type="entry name" value="Ig"/>
    <property type="match status" value="1"/>
</dbReference>
<sequence>MFFFFSLTDTRGGSVHFQFSKSGADVALSCKSPVVSFDCSAVRWLHYRGSTKPTLEIENGKVVQRSGRAARLSVDSRCSLIITNITAEDAGKYTCQLQGGFKGGLDGGTQEQTDAHGAGRCNFLLPDRFNSRDALPNVCGHQRERPAHWTSNH</sequence>
<evidence type="ECO:0000313" key="3">
    <source>
        <dbReference type="Proteomes" id="UP000261480"/>
    </source>
</evidence>
<dbReference type="InterPro" id="IPR036179">
    <property type="entry name" value="Ig-like_dom_sf"/>
</dbReference>
<dbReference type="Gene3D" id="2.60.40.10">
    <property type="entry name" value="Immunoglobulins"/>
    <property type="match status" value="1"/>
</dbReference>
<dbReference type="PANTHER" id="PTHR11422:SF5">
    <property type="entry name" value="DIVERSE IMMUNOGLOBULIN DOMAIN-CONTAINING PROTEIN 1.1 ISOFORM X1-RELATED"/>
    <property type="match status" value="1"/>
</dbReference>
<protein>
    <recommendedName>
        <fullName evidence="1">Ig-like domain-containing protein</fullName>
    </recommendedName>
</protein>
<dbReference type="AlphaFoldDB" id="A0A3B3YZ86"/>
<dbReference type="PANTHER" id="PTHR11422">
    <property type="entry name" value="T-CELL SURFACE GLYCOPROTEIN CD4"/>
    <property type="match status" value="1"/>
</dbReference>
<dbReference type="PROSITE" id="PS50835">
    <property type="entry name" value="IG_LIKE"/>
    <property type="match status" value="1"/>
</dbReference>
<dbReference type="InterPro" id="IPR013106">
    <property type="entry name" value="Ig_V-set"/>
</dbReference>
<reference evidence="2" key="1">
    <citation type="submission" date="2025-05" db="UniProtKB">
        <authorList>
            <consortium name="Ensembl"/>
        </authorList>
    </citation>
    <scope>IDENTIFICATION</scope>
</reference>
<dbReference type="Ensembl" id="ENSPMET00000031115.1">
    <property type="protein sequence ID" value="ENSPMEP00000010738.1"/>
    <property type="gene ID" value="ENSPMEG00000012720.1"/>
</dbReference>
<dbReference type="Ensembl" id="ENSPMET00000033839.1">
    <property type="protein sequence ID" value="ENSPMEP00000032468.1"/>
    <property type="gene ID" value="ENSPMEG00000020344.1"/>
</dbReference>
<organism evidence="2 3">
    <name type="scientific">Poecilia mexicana</name>
    <dbReference type="NCBI Taxonomy" id="48701"/>
    <lineage>
        <taxon>Eukaryota</taxon>
        <taxon>Metazoa</taxon>
        <taxon>Chordata</taxon>
        <taxon>Craniata</taxon>
        <taxon>Vertebrata</taxon>
        <taxon>Euteleostomi</taxon>
        <taxon>Actinopterygii</taxon>
        <taxon>Neopterygii</taxon>
        <taxon>Teleostei</taxon>
        <taxon>Neoteleostei</taxon>
        <taxon>Acanthomorphata</taxon>
        <taxon>Ovalentaria</taxon>
        <taxon>Atherinomorphae</taxon>
        <taxon>Cyprinodontiformes</taxon>
        <taxon>Poeciliidae</taxon>
        <taxon>Poeciliinae</taxon>
        <taxon>Poecilia</taxon>
    </lineage>
</organism>
<dbReference type="GO" id="GO:0009897">
    <property type="term" value="C:external side of plasma membrane"/>
    <property type="evidence" value="ECO:0007669"/>
    <property type="project" value="TreeGrafter"/>
</dbReference>
<accession>A0A3B3YZ86</accession>
<dbReference type="GO" id="GO:1990782">
    <property type="term" value="F:protein tyrosine kinase binding"/>
    <property type="evidence" value="ECO:0007669"/>
    <property type="project" value="TreeGrafter"/>
</dbReference>
<dbReference type="GO" id="GO:0045121">
    <property type="term" value="C:membrane raft"/>
    <property type="evidence" value="ECO:0007669"/>
    <property type="project" value="TreeGrafter"/>
</dbReference>
<dbReference type="GO" id="GO:0035723">
    <property type="term" value="P:interleukin-15-mediated signaling pathway"/>
    <property type="evidence" value="ECO:0007669"/>
    <property type="project" value="TreeGrafter"/>
</dbReference>
<keyword evidence="3" id="KW-1185">Reference proteome</keyword>
<dbReference type="GO" id="GO:0042289">
    <property type="term" value="F:MHC class II protein binding"/>
    <property type="evidence" value="ECO:0007669"/>
    <property type="project" value="TreeGrafter"/>
</dbReference>
<evidence type="ECO:0000313" key="2">
    <source>
        <dbReference type="Ensembl" id="ENSPMEP00000032468.1"/>
    </source>
</evidence>
<name>A0A3B3YZ86_9TELE</name>
<dbReference type="Pfam" id="PF07686">
    <property type="entry name" value="V-set"/>
    <property type="match status" value="1"/>
</dbReference>
<dbReference type="SUPFAM" id="SSF48726">
    <property type="entry name" value="Immunoglobulin"/>
    <property type="match status" value="1"/>
</dbReference>
<dbReference type="STRING" id="48701.ENSPMEP00000010738"/>
<dbReference type="InterPro" id="IPR007110">
    <property type="entry name" value="Ig-like_dom"/>
</dbReference>
<dbReference type="InterPro" id="IPR013783">
    <property type="entry name" value="Ig-like_fold"/>
</dbReference>
<feature type="domain" description="Ig-like" evidence="1">
    <location>
        <begin position="23"/>
        <end position="98"/>
    </location>
</feature>
<dbReference type="GO" id="GO:0070374">
    <property type="term" value="P:positive regulation of ERK1 and ERK2 cascade"/>
    <property type="evidence" value="ECO:0007669"/>
    <property type="project" value="TreeGrafter"/>
</dbReference>
<proteinExistence type="predicted"/>
<evidence type="ECO:0000259" key="1">
    <source>
        <dbReference type="PROSITE" id="PS50835"/>
    </source>
</evidence>
<dbReference type="GO" id="GO:0042110">
    <property type="term" value="P:T cell activation"/>
    <property type="evidence" value="ECO:0007669"/>
    <property type="project" value="TreeGrafter"/>
</dbReference>
<dbReference type="Proteomes" id="UP000261480">
    <property type="component" value="Unplaced"/>
</dbReference>